<proteinExistence type="predicted"/>
<protein>
    <submittedName>
        <fullName evidence="3">Uncharacterized protein</fullName>
    </submittedName>
</protein>
<evidence type="ECO:0000256" key="1">
    <source>
        <dbReference type="SAM" id="MobiDB-lite"/>
    </source>
</evidence>
<dbReference type="AlphaFoldDB" id="A0A517ND00"/>
<feature type="signal peptide" evidence="2">
    <location>
        <begin position="1"/>
        <end position="26"/>
    </location>
</feature>
<keyword evidence="4" id="KW-1185">Reference proteome</keyword>
<evidence type="ECO:0000313" key="4">
    <source>
        <dbReference type="Proteomes" id="UP000318538"/>
    </source>
</evidence>
<reference evidence="3 4" key="1">
    <citation type="submission" date="2019-02" db="EMBL/GenBank/DDBJ databases">
        <title>Deep-cultivation of Planctomycetes and their phenomic and genomic characterization uncovers novel biology.</title>
        <authorList>
            <person name="Wiegand S."/>
            <person name="Jogler M."/>
            <person name="Boedeker C."/>
            <person name="Pinto D."/>
            <person name="Vollmers J."/>
            <person name="Rivas-Marin E."/>
            <person name="Kohn T."/>
            <person name="Peeters S.H."/>
            <person name="Heuer A."/>
            <person name="Rast P."/>
            <person name="Oberbeckmann S."/>
            <person name="Bunk B."/>
            <person name="Jeske O."/>
            <person name="Meyerdierks A."/>
            <person name="Storesund J.E."/>
            <person name="Kallscheuer N."/>
            <person name="Luecker S."/>
            <person name="Lage O.M."/>
            <person name="Pohl T."/>
            <person name="Merkel B.J."/>
            <person name="Hornburger P."/>
            <person name="Mueller R.-W."/>
            <person name="Bruemmer F."/>
            <person name="Labrenz M."/>
            <person name="Spormann A.M."/>
            <person name="Op den Camp H."/>
            <person name="Overmann J."/>
            <person name="Amann R."/>
            <person name="Jetten M.S.M."/>
            <person name="Mascher T."/>
            <person name="Medema M.H."/>
            <person name="Devos D.P."/>
            <person name="Kaster A.-K."/>
            <person name="Ovreas L."/>
            <person name="Rohde M."/>
            <person name="Galperin M.Y."/>
            <person name="Jogler C."/>
        </authorList>
    </citation>
    <scope>NUCLEOTIDE SEQUENCE [LARGE SCALE GENOMIC DNA]</scope>
    <source>
        <strain evidence="3 4">K22_7</strain>
    </source>
</reference>
<accession>A0A517ND00</accession>
<dbReference type="RefSeq" id="WP_145170899.1">
    <property type="nucleotide sequence ID" value="NZ_CP036525.1"/>
</dbReference>
<dbReference type="Gene3D" id="2.60.120.260">
    <property type="entry name" value="Galactose-binding domain-like"/>
    <property type="match status" value="1"/>
</dbReference>
<dbReference type="Proteomes" id="UP000318538">
    <property type="component" value="Chromosome"/>
</dbReference>
<feature type="region of interest" description="Disordered" evidence="1">
    <location>
        <begin position="221"/>
        <end position="244"/>
    </location>
</feature>
<organism evidence="3 4">
    <name type="scientific">Rubripirellula lacrimiformis</name>
    <dbReference type="NCBI Taxonomy" id="1930273"/>
    <lineage>
        <taxon>Bacteria</taxon>
        <taxon>Pseudomonadati</taxon>
        <taxon>Planctomycetota</taxon>
        <taxon>Planctomycetia</taxon>
        <taxon>Pirellulales</taxon>
        <taxon>Pirellulaceae</taxon>
        <taxon>Rubripirellula</taxon>
    </lineage>
</organism>
<evidence type="ECO:0000256" key="2">
    <source>
        <dbReference type="SAM" id="SignalP"/>
    </source>
</evidence>
<dbReference type="KEGG" id="rlc:K227x_34130"/>
<gene>
    <name evidence="3" type="ORF">K227x_34130</name>
</gene>
<dbReference type="EMBL" id="CP036525">
    <property type="protein sequence ID" value="QDT05015.1"/>
    <property type="molecule type" value="Genomic_DNA"/>
</dbReference>
<sequence length="244" mass="27385" precursor="true">MKRFVWTAIGIAACFATTHLAFQVWAQPPANPPSRANRVGKPRISDTVKANVYADNWFTLYINGEHVAVDSIKFMPHNVVSVDILPAYPMTIAVMAKDNADAETGMEYANTNIGDAGFILKFGDGTVTNASWKAKSFSHGPINHDTKNPRVENLPIPADWYQTDFDDSSWGYAKEYSQQQVGPKEPFFEHDFSGAKFIWTDDIELDNTVIFRHRVVESPDGVPRPDFTNLNNIVPDSPPRRPKR</sequence>
<name>A0A517ND00_9BACT</name>
<keyword evidence="2" id="KW-0732">Signal</keyword>
<feature type="chain" id="PRO_5021841435" evidence="2">
    <location>
        <begin position="27"/>
        <end position="244"/>
    </location>
</feature>
<dbReference type="OrthoDB" id="9797506at2"/>
<evidence type="ECO:0000313" key="3">
    <source>
        <dbReference type="EMBL" id="QDT05015.1"/>
    </source>
</evidence>